<evidence type="ECO:0008006" key="3">
    <source>
        <dbReference type="Google" id="ProtNLM"/>
    </source>
</evidence>
<gene>
    <name evidence="1" type="ORF">WJX73_007344</name>
</gene>
<dbReference type="Proteomes" id="UP001465755">
    <property type="component" value="Unassembled WGS sequence"/>
</dbReference>
<evidence type="ECO:0000313" key="2">
    <source>
        <dbReference type="Proteomes" id="UP001465755"/>
    </source>
</evidence>
<dbReference type="EMBL" id="JALJOQ010000038">
    <property type="protein sequence ID" value="KAK9806436.1"/>
    <property type="molecule type" value="Genomic_DNA"/>
</dbReference>
<name>A0AAW1PAD9_9CHLO</name>
<sequence length="130" mass="15293">MSSARRLLERLGKAALQPSCIGGFWRKAAVSPRLASRLRRQDIIAGRDWPYSEELPAKRYGFGLKKGQPKGHKWQKAKEHRLLDIEKKLQDMPEKIAAYREHRKLKDTTVKDMLQSTNKERRLRQYRLPK</sequence>
<comment type="caution">
    <text evidence="1">The sequence shown here is derived from an EMBL/GenBank/DDBJ whole genome shotgun (WGS) entry which is preliminary data.</text>
</comment>
<dbReference type="AlphaFoldDB" id="A0AAW1PAD9"/>
<organism evidence="1 2">
    <name type="scientific">Symbiochloris irregularis</name>
    <dbReference type="NCBI Taxonomy" id="706552"/>
    <lineage>
        <taxon>Eukaryota</taxon>
        <taxon>Viridiplantae</taxon>
        <taxon>Chlorophyta</taxon>
        <taxon>core chlorophytes</taxon>
        <taxon>Trebouxiophyceae</taxon>
        <taxon>Trebouxiales</taxon>
        <taxon>Trebouxiaceae</taxon>
        <taxon>Symbiochloris</taxon>
    </lineage>
</organism>
<accession>A0AAW1PAD9</accession>
<evidence type="ECO:0000313" key="1">
    <source>
        <dbReference type="EMBL" id="KAK9806436.1"/>
    </source>
</evidence>
<reference evidence="1 2" key="1">
    <citation type="journal article" date="2024" name="Nat. Commun.">
        <title>Phylogenomics reveals the evolutionary origins of lichenization in chlorophyte algae.</title>
        <authorList>
            <person name="Puginier C."/>
            <person name="Libourel C."/>
            <person name="Otte J."/>
            <person name="Skaloud P."/>
            <person name="Haon M."/>
            <person name="Grisel S."/>
            <person name="Petersen M."/>
            <person name="Berrin J.G."/>
            <person name="Delaux P.M."/>
            <person name="Dal Grande F."/>
            <person name="Keller J."/>
        </authorList>
    </citation>
    <scope>NUCLEOTIDE SEQUENCE [LARGE SCALE GENOMIC DNA]</scope>
    <source>
        <strain evidence="1 2">SAG 2036</strain>
    </source>
</reference>
<protein>
    <recommendedName>
        <fullName evidence="3">MRPL25 domain-containing protein</fullName>
    </recommendedName>
</protein>
<proteinExistence type="predicted"/>
<keyword evidence="2" id="KW-1185">Reference proteome</keyword>